<feature type="region of interest" description="Disordered" evidence="1">
    <location>
        <begin position="612"/>
        <end position="714"/>
    </location>
</feature>
<dbReference type="PANTHER" id="PTHR21575">
    <property type="entry name" value="PROTEIN HID1"/>
    <property type="match status" value="1"/>
</dbReference>
<name>A0A139GU60_9PEZI</name>
<dbReference type="Proteomes" id="UP000070133">
    <property type="component" value="Unassembled WGS sequence"/>
</dbReference>
<dbReference type="InterPro" id="IPR026705">
    <property type="entry name" value="Hid-1/Ecm30"/>
</dbReference>
<dbReference type="OrthoDB" id="432953at2759"/>
<protein>
    <submittedName>
        <fullName evidence="2">Uncharacterized protein</fullName>
    </submittedName>
</protein>
<dbReference type="GO" id="GO:0005797">
    <property type="term" value="C:Golgi medial cisterna"/>
    <property type="evidence" value="ECO:0007669"/>
    <property type="project" value="TreeGrafter"/>
</dbReference>
<feature type="compositionally biased region" description="Basic and acidic residues" evidence="1">
    <location>
        <begin position="763"/>
        <end position="793"/>
    </location>
</feature>
<feature type="compositionally biased region" description="Low complexity" evidence="1">
    <location>
        <begin position="621"/>
        <end position="633"/>
    </location>
</feature>
<feature type="compositionally biased region" description="Acidic residues" evidence="1">
    <location>
        <begin position="661"/>
        <end position="670"/>
    </location>
</feature>
<feature type="compositionally biased region" description="Basic and acidic residues" evidence="1">
    <location>
        <begin position="646"/>
        <end position="660"/>
    </location>
</feature>
<proteinExistence type="predicted"/>
<dbReference type="AlphaFoldDB" id="A0A139GU60"/>
<reference evidence="2 3" key="1">
    <citation type="submission" date="2015-07" db="EMBL/GenBank/DDBJ databases">
        <title>Comparative genomics of the Sigatoka disease complex on banana suggests a link between parallel evolutionary changes in Pseudocercospora fijiensis and Pseudocercospora eumusae and increased virulence on the banana host.</title>
        <authorList>
            <person name="Chang T.-C."/>
            <person name="Salvucci A."/>
            <person name="Crous P.W."/>
            <person name="Stergiopoulos I."/>
        </authorList>
    </citation>
    <scope>NUCLEOTIDE SEQUENCE [LARGE SCALE GENOMIC DNA]</scope>
    <source>
        <strain evidence="2 3">CBS 114824</strain>
    </source>
</reference>
<gene>
    <name evidence="2" type="ORF">AC578_10827</name>
</gene>
<evidence type="ECO:0000256" key="1">
    <source>
        <dbReference type="SAM" id="MobiDB-lite"/>
    </source>
</evidence>
<dbReference type="PANTHER" id="PTHR21575:SF12">
    <property type="entry name" value="PROTEIN HID1"/>
    <property type="match status" value="1"/>
</dbReference>
<keyword evidence="3" id="KW-1185">Reference proteome</keyword>
<accession>A0A139GU60</accession>
<feature type="region of interest" description="Disordered" evidence="1">
    <location>
        <begin position="753"/>
        <end position="822"/>
    </location>
</feature>
<dbReference type="EMBL" id="LFZN01000392">
    <property type="protein sequence ID" value="KXS93756.1"/>
    <property type="molecule type" value="Genomic_DNA"/>
</dbReference>
<dbReference type="GO" id="GO:0016020">
    <property type="term" value="C:membrane"/>
    <property type="evidence" value="ECO:0007669"/>
    <property type="project" value="TreeGrafter"/>
</dbReference>
<comment type="caution">
    <text evidence="2">The sequence shown here is derived from an EMBL/GenBank/DDBJ whole genome shotgun (WGS) entry which is preliminary data.</text>
</comment>
<dbReference type="GO" id="GO:0000138">
    <property type="term" value="C:Golgi trans cisterna"/>
    <property type="evidence" value="ECO:0007669"/>
    <property type="project" value="TreeGrafter"/>
</dbReference>
<feature type="compositionally biased region" description="Polar residues" evidence="1">
    <location>
        <begin position="697"/>
        <end position="706"/>
    </location>
</feature>
<sequence length="908" mass="103475">MGVSESKIAFKQTVSRLLDNRNIDSADPIWNELWTLPETADDVFSFWAANDIRELLWTHPNQKIVAADYQFMHEPKRNLITLLYLTIARLEQLQTQHVFPEDPSMTNRQIVNCMRIITRLMPFIHEAENMQEWANRFFWEPQRPTYLNWDRLNSRPNQYYDGLHPNVLYNRQDADKEIGPPLGHRLLDVVTKYMFFAAFTLPSRETEDGKPDLEITLKVWHSGVGSGSSPYCTAENFRNQYETARLLLTMASRTMYIRPDQVAMADNKALTYLTTRINQRIINAINCSLLNTVMRFQPTVWSPMIDWEARRDNKKVLVSTCLQFLLVSMVYIPPLGPDGKSVKNLFRNSMASLFRPDDFQFINHGIKRVLEQPVSANRSFIPKSDKVEWAPDMLSFLWEMVQCNKKFRRYLCDTRIAMDYFVILLYYVVDGIRDTTNTKLGVVRMSVCILQSLSTDRVFATHLRAPFNHVDALPEVMRIKSFHGSYADFLLCSMADIIVTTEERMEPVYGPCIDIIKNIAPYQKHLERATSSKLMRIFEKLVQPGYLLRNDGNNVVLKGLLQACHAILENNFEENPQFVKVLIASKHRFQALRDLTVDNALAELDRQALERKERGDTAVIRSPSRQSSFDSSRTPANARAPSLRNVPEHDKLDDDERFTIGDDENEDGEAESAVTSPMSETGPDVRLSERARGKQPLSLNETSRNASTTSLPTLTPISTCQTFRPSQQWLESWVSQSPLEEILHTIEEAEIRRQHVSSTRNSTSEDDHNSNTPREKQSLEVGREGRQSAEGKRTRSAQAEHGGDGQGPLKTEGDIKPAGGGPASFQWTASAIGWYNALIWSRIYLQEGEAFQGPNGLYSATDIRLFRRHSAREEVSLRNPKGAIDAVGNSLAQRISSLSITSPTSGNK</sequence>
<evidence type="ECO:0000313" key="3">
    <source>
        <dbReference type="Proteomes" id="UP000070133"/>
    </source>
</evidence>
<dbReference type="Pfam" id="PF12722">
    <property type="entry name" value="Hid1"/>
    <property type="match status" value="1"/>
</dbReference>
<evidence type="ECO:0000313" key="2">
    <source>
        <dbReference type="EMBL" id="KXS93756.1"/>
    </source>
</evidence>
<dbReference type="STRING" id="321146.A0A139GU60"/>
<organism evidence="2 3">
    <name type="scientific">Pseudocercospora eumusae</name>
    <dbReference type="NCBI Taxonomy" id="321146"/>
    <lineage>
        <taxon>Eukaryota</taxon>
        <taxon>Fungi</taxon>
        <taxon>Dikarya</taxon>
        <taxon>Ascomycota</taxon>
        <taxon>Pezizomycotina</taxon>
        <taxon>Dothideomycetes</taxon>
        <taxon>Dothideomycetidae</taxon>
        <taxon>Mycosphaerellales</taxon>
        <taxon>Mycosphaerellaceae</taxon>
        <taxon>Pseudocercospora</taxon>
    </lineage>
</organism>